<protein>
    <submittedName>
        <fullName evidence="2">Uncharacterized protein</fullName>
    </submittedName>
</protein>
<feature type="transmembrane region" description="Helical" evidence="1">
    <location>
        <begin position="12"/>
        <end position="33"/>
    </location>
</feature>
<dbReference type="OrthoDB" id="48988at2759"/>
<evidence type="ECO:0000256" key="1">
    <source>
        <dbReference type="SAM" id="Phobius"/>
    </source>
</evidence>
<gene>
    <name evidence="2" type="ORF">VC83_08037</name>
</gene>
<keyword evidence="1" id="KW-0812">Transmembrane</keyword>
<dbReference type="RefSeq" id="XP_024321160.1">
    <property type="nucleotide sequence ID" value="XM_024471600.1"/>
</dbReference>
<reference evidence="2" key="1">
    <citation type="submission" date="2016-03" db="EMBL/GenBank/DDBJ databases">
        <title>Updated assembly of Pseudogymnoascus destructans, the fungus causing white-nose syndrome of bats.</title>
        <authorList>
            <person name="Palmer J.M."/>
            <person name="Drees K.P."/>
            <person name="Foster J.T."/>
            <person name="Lindner D.L."/>
        </authorList>
    </citation>
    <scope>NUCLEOTIDE SEQUENCE [LARGE SCALE GENOMIC DNA]</scope>
    <source>
        <strain evidence="2">20631-21</strain>
    </source>
</reference>
<dbReference type="GeneID" id="36291080"/>
<dbReference type="EMBL" id="KV441406">
    <property type="protein sequence ID" value="OAF55861.1"/>
    <property type="molecule type" value="Genomic_DNA"/>
</dbReference>
<name>A0A177A3M7_9PEZI</name>
<keyword evidence="1" id="KW-1133">Transmembrane helix</keyword>
<proteinExistence type="predicted"/>
<evidence type="ECO:0000313" key="2">
    <source>
        <dbReference type="EMBL" id="OAF55861.1"/>
    </source>
</evidence>
<accession>A0A177A3M7</accession>
<keyword evidence="1" id="KW-0472">Membrane</keyword>
<dbReference type="VEuPathDB" id="FungiDB:GMDG_03012"/>
<organism evidence="2">
    <name type="scientific">Pseudogymnoascus destructans</name>
    <dbReference type="NCBI Taxonomy" id="655981"/>
    <lineage>
        <taxon>Eukaryota</taxon>
        <taxon>Fungi</taxon>
        <taxon>Dikarya</taxon>
        <taxon>Ascomycota</taxon>
        <taxon>Pezizomycotina</taxon>
        <taxon>Leotiomycetes</taxon>
        <taxon>Thelebolales</taxon>
        <taxon>Thelebolaceae</taxon>
        <taxon>Pseudogymnoascus</taxon>
    </lineage>
</organism>
<dbReference type="AlphaFoldDB" id="A0A177A3M7"/>
<dbReference type="Proteomes" id="UP000077154">
    <property type="component" value="Unassembled WGS sequence"/>
</dbReference>
<sequence length="107" mass="11486">MTSRRLSTGSDGISSLGIGGVVAAALVRVVQGVTVGPRYVIAKVTKLLLLLHLTYLVYYRAFDYTNENHQGGITSSDAATQGLNMKRAMILGQAALGVPMWRCDEET</sequence>
<feature type="transmembrane region" description="Helical" evidence="1">
    <location>
        <begin position="39"/>
        <end position="58"/>
    </location>
</feature>